<dbReference type="InterPro" id="IPR012676">
    <property type="entry name" value="TGS-like"/>
</dbReference>
<accession>X1T2X3</accession>
<dbReference type="Gene3D" id="3.10.20.30">
    <property type="match status" value="1"/>
</dbReference>
<organism evidence="2">
    <name type="scientific">marine sediment metagenome</name>
    <dbReference type="NCBI Taxonomy" id="412755"/>
    <lineage>
        <taxon>unclassified sequences</taxon>
        <taxon>metagenomes</taxon>
        <taxon>ecological metagenomes</taxon>
    </lineage>
</organism>
<dbReference type="PRINTS" id="PR00326">
    <property type="entry name" value="GTP1OBG"/>
</dbReference>
<evidence type="ECO:0000313" key="2">
    <source>
        <dbReference type="EMBL" id="GAI74389.1"/>
    </source>
</evidence>
<dbReference type="SUPFAM" id="SSF81271">
    <property type="entry name" value="TGS-like"/>
    <property type="match status" value="1"/>
</dbReference>
<dbReference type="InterPro" id="IPR045001">
    <property type="entry name" value="DRG"/>
</dbReference>
<dbReference type="InterPro" id="IPR012675">
    <property type="entry name" value="Beta-grasp_dom_sf"/>
</dbReference>
<dbReference type="AlphaFoldDB" id="X1T2X3"/>
<dbReference type="PROSITE" id="PS51880">
    <property type="entry name" value="TGS"/>
    <property type="match status" value="1"/>
</dbReference>
<feature type="domain" description="TGS" evidence="1">
    <location>
        <begin position="235"/>
        <end position="309"/>
    </location>
</feature>
<dbReference type="Pfam" id="PF01926">
    <property type="entry name" value="MMR_HSR1"/>
    <property type="match status" value="1"/>
</dbReference>
<gene>
    <name evidence="2" type="ORF">S12H4_15834</name>
</gene>
<dbReference type="PANTHER" id="PTHR43127">
    <property type="entry name" value="DEVELOPMENTALLY-REGULATED GTP-BINDING PROTEIN 2"/>
    <property type="match status" value="1"/>
</dbReference>
<dbReference type="GO" id="GO:0005525">
    <property type="term" value="F:GTP binding"/>
    <property type="evidence" value="ECO:0007669"/>
    <property type="project" value="InterPro"/>
</dbReference>
<reference evidence="2" key="1">
    <citation type="journal article" date="2014" name="Front. Microbiol.">
        <title>High frequency of phylogenetically diverse reductive dehalogenase-homologous genes in deep subseafloor sedimentary metagenomes.</title>
        <authorList>
            <person name="Kawai M."/>
            <person name="Futagami T."/>
            <person name="Toyoda A."/>
            <person name="Takaki Y."/>
            <person name="Nishi S."/>
            <person name="Hori S."/>
            <person name="Arai W."/>
            <person name="Tsubouchi T."/>
            <person name="Morono Y."/>
            <person name="Uchiyama I."/>
            <person name="Ito T."/>
            <person name="Fujiyama A."/>
            <person name="Inagaki F."/>
            <person name="Takami H."/>
        </authorList>
    </citation>
    <scope>NUCLEOTIDE SEQUENCE</scope>
    <source>
        <strain evidence="2">Expedition CK06-06</strain>
    </source>
</reference>
<dbReference type="InterPro" id="IPR004095">
    <property type="entry name" value="TGS"/>
</dbReference>
<dbReference type="Gene3D" id="3.40.50.300">
    <property type="entry name" value="P-loop containing nucleotide triphosphate hydrolases"/>
    <property type="match status" value="1"/>
</dbReference>
<sequence>MPINASPHFEKAQAEYEAAQTTEQRIRCLKKMMALAPKHKGAENLRAQLKRRLAKLKYSKEKEDRTGKSTYKGIKKEDMQAVLIGMSNSGKSALLSLLTNASPKISDTKFTTTHPVIGMMNYEGANIQLIEIPAIESEYYNKGLANTADTLLILITSLDQIKEIEEKLEKAHGKRLIVFNKSDLLTENEKRKISATLQSKKYNFVIISSLAGVGCWGAGGGALTELKNKLLQSFNKIRVYTKEPRKEKSKRPIILEPDATVKQVAEKILKGFANKVKETKIWGPSSKFPGQKVGLAHKLKDLDVVEFKTR</sequence>
<comment type="caution">
    <text evidence="2">The sequence shown here is derived from an EMBL/GenBank/DDBJ whole genome shotgun (WGS) entry which is preliminary data.</text>
</comment>
<evidence type="ECO:0000259" key="1">
    <source>
        <dbReference type="PROSITE" id="PS51880"/>
    </source>
</evidence>
<dbReference type="EMBL" id="BARW01007630">
    <property type="protein sequence ID" value="GAI74389.1"/>
    <property type="molecule type" value="Genomic_DNA"/>
</dbReference>
<dbReference type="InterPro" id="IPR027417">
    <property type="entry name" value="P-loop_NTPase"/>
</dbReference>
<dbReference type="GO" id="GO:0003924">
    <property type="term" value="F:GTPase activity"/>
    <property type="evidence" value="ECO:0007669"/>
    <property type="project" value="InterPro"/>
</dbReference>
<protein>
    <recommendedName>
        <fullName evidence="1">TGS domain-containing protein</fullName>
    </recommendedName>
</protein>
<dbReference type="SUPFAM" id="SSF52540">
    <property type="entry name" value="P-loop containing nucleoside triphosphate hydrolases"/>
    <property type="match status" value="1"/>
</dbReference>
<proteinExistence type="predicted"/>
<name>X1T2X3_9ZZZZ</name>
<dbReference type="InterPro" id="IPR006073">
    <property type="entry name" value="GTP-bd"/>
</dbReference>
<dbReference type="Pfam" id="PF02824">
    <property type="entry name" value="TGS"/>
    <property type="match status" value="1"/>
</dbReference>